<dbReference type="SUPFAM" id="SSF52540">
    <property type="entry name" value="P-loop containing nucleoside triphosphate hydrolases"/>
    <property type="match status" value="1"/>
</dbReference>
<evidence type="ECO:0000256" key="3">
    <source>
        <dbReference type="ARBA" id="ARBA00022705"/>
    </source>
</evidence>
<evidence type="ECO:0000256" key="9">
    <source>
        <dbReference type="ARBA" id="ARBA00023124"/>
    </source>
</evidence>
<evidence type="ECO:0000256" key="5">
    <source>
        <dbReference type="ARBA" id="ARBA00022723"/>
    </source>
</evidence>
<evidence type="ECO:0000256" key="1">
    <source>
        <dbReference type="ARBA" id="ARBA00022679"/>
    </source>
</evidence>
<dbReference type="InterPro" id="IPR027417">
    <property type="entry name" value="P-loop_NTPase"/>
</dbReference>
<dbReference type="Gene3D" id="3.40.50.300">
    <property type="entry name" value="P-loop containing nucleotide triphosphate hydrolases"/>
    <property type="match status" value="1"/>
</dbReference>
<keyword evidence="7" id="KW-0255">Endonuclease</keyword>
<evidence type="ECO:0000256" key="2">
    <source>
        <dbReference type="ARBA" id="ARBA00022695"/>
    </source>
</evidence>
<keyword evidence="10" id="KW-0238">DNA-binding</keyword>
<dbReference type="InterPro" id="IPR049912">
    <property type="entry name" value="CRESS_DNA_REP"/>
</dbReference>
<dbReference type="SUPFAM" id="SSF55464">
    <property type="entry name" value="Origin of replication-binding domain, RBD-like"/>
    <property type="match status" value="1"/>
</dbReference>
<keyword evidence="6" id="KW-0547">Nucleotide-binding</keyword>
<keyword evidence="5" id="KW-0479">Metal-binding</keyword>
<keyword evidence="8" id="KW-0378">Hydrolase</keyword>
<evidence type="ECO:0000256" key="10">
    <source>
        <dbReference type="ARBA" id="ARBA00023125"/>
    </source>
</evidence>
<dbReference type="AlphaFoldDB" id="A0A139JQ57"/>
<evidence type="ECO:0000259" key="11">
    <source>
        <dbReference type="PROSITE" id="PS52020"/>
    </source>
</evidence>
<keyword evidence="4" id="KW-0540">Nuclease</keyword>
<evidence type="ECO:0000313" key="13">
    <source>
        <dbReference type="Proteomes" id="UP000070069"/>
    </source>
</evidence>
<protein>
    <submittedName>
        <fullName evidence="12">Geminivirus Rep catalytic domain protein</fullName>
    </submittedName>
</protein>
<dbReference type="GO" id="GO:0000166">
    <property type="term" value="F:nucleotide binding"/>
    <property type="evidence" value="ECO:0007669"/>
    <property type="project" value="UniProtKB-KW"/>
</dbReference>
<dbReference type="GO" id="GO:0016779">
    <property type="term" value="F:nucleotidyltransferase activity"/>
    <property type="evidence" value="ECO:0007669"/>
    <property type="project" value="UniProtKB-KW"/>
</dbReference>
<comment type="caution">
    <text evidence="12">The sequence shown here is derived from an EMBL/GenBank/DDBJ whole genome shotgun (WGS) entry which is preliminary data.</text>
</comment>
<keyword evidence="1" id="KW-0808">Transferase</keyword>
<keyword evidence="3" id="KW-0235">DNA replication</keyword>
<dbReference type="GO" id="GO:0016787">
    <property type="term" value="F:hydrolase activity"/>
    <property type="evidence" value="ECO:0007669"/>
    <property type="project" value="UniProtKB-KW"/>
</dbReference>
<evidence type="ECO:0000256" key="8">
    <source>
        <dbReference type="ARBA" id="ARBA00022801"/>
    </source>
</evidence>
<keyword evidence="2" id="KW-0548">Nucleotidyltransferase</keyword>
<dbReference type="EMBL" id="LTBM01000027">
    <property type="protein sequence ID" value="KXT29016.1"/>
    <property type="molecule type" value="Genomic_DNA"/>
</dbReference>
<feature type="domain" description="CRESS-DNA virus Rep endonuclease" evidence="11">
    <location>
        <begin position="40"/>
        <end position="158"/>
    </location>
</feature>
<evidence type="ECO:0000313" key="12">
    <source>
        <dbReference type="EMBL" id="KXT29016.1"/>
    </source>
</evidence>
<accession>A0A139JQ57</accession>
<reference evidence="12 13" key="1">
    <citation type="submission" date="2016-02" db="EMBL/GenBank/DDBJ databases">
        <title>A draft genome sequence of Candidatus Phytoplasma oryzae strain Mbita1, the causative agent of Napier Grass stunt disease in Kenya.</title>
        <authorList>
            <person name="Fischer A."/>
            <person name="Santa-Cruz I."/>
            <person name="Wambua L."/>
            <person name="Olds C."/>
            <person name="Midega C."/>
            <person name="Dickinson M."/>
            <person name="Kawicha P."/>
            <person name="Khan Z."/>
            <person name="Masiga D."/>
            <person name="Jores J."/>
            <person name="Bernd S."/>
        </authorList>
    </citation>
    <scope>NUCLEOTIDE SEQUENCE [LARGE SCALE GENOMIC DNA]</scope>
    <source>
        <strain evidence="12">Mbita1</strain>
    </source>
</reference>
<evidence type="ECO:0000256" key="6">
    <source>
        <dbReference type="ARBA" id="ARBA00022741"/>
    </source>
</evidence>
<dbReference type="GO" id="GO:0006260">
    <property type="term" value="P:DNA replication"/>
    <property type="evidence" value="ECO:0007669"/>
    <property type="project" value="UniProtKB-KW"/>
</dbReference>
<dbReference type="GO" id="GO:0046872">
    <property type="term" value="F:metal ion binding"/>
    <property type="evidence" value="ECO:0007669"/>
    <property type="project" value="UniProtKB-KW"/>
</dbReference>
<dbReference type="PATRIC" id="fig|203274.3.peg.325"/>
<evidence type="ECO:0000256" key="4">
    <source>
        <dbReference type="ARBA" id="ARBA00022722"/>
    </source>
</evidence>
<dbReference type="PROSITE" id="PS52020">
    <property type="entry name" value="CRESS_DNA_REP"/>
    <property type="match status" value="1"/>
</dbReference>
<gene>
    <name evidence="12" type="ORF">AXA84_0472</name>
</gene>
<dbReference type="Proteomes" id="UP000070069">
    <property type="component" value="Unassembled WGS sequence"/>
</dbReference>
<dbReference type="Pfam" id="PF00799">
    <property type="entry name" value="Gemini_AL1"/>
    <property type="match status" value="1"/>
</dbReference>
<name>A0A139JQ57_9MOLU</name>
<dbReference type="Gene3D" id="3.40.1310.20">
    <property type="match status" value="1"/>
</dbReference>
<dbReference type="GO" id="GO:0004519">
    <property type="term" value="F:endonuclease activity"/>
    <property type="evidence" value="ECO:0007669"/>
    <property type="project" value="UniProtKB-KW"/>
</dbReference>
<dbReference type="GO" id="GO:0003677">
    <property type="term" value="F:DNA binding"/>
    <property type="evidence" value="ECO:0007669"/>
    <property type="project" value="UniProtKB-KW"/>
</dbReference>
<proteinExistence type="predicted"/>
<keyword evidence="9" id="KW-0190">Covalent protein-DNA linkage</keyword>
<evidence type="ECO:0000256" key="7">
    <source>
        <dbReference type="ARBA" id="ARBA00022759"/>
    </source>
</evidence>
<sequence>MKTNLFSLVILPRKEKKSNYSLVVVQRKQKINTENEKEFFVQGKNIGFTYDYCPLKHFEIVSQIKDKIALYAKQIKKLIVIKSILFSNETHQDGSLHSHGFLQLNRKLRIRKGRAFFRLQDNHNHFYNPSLTTTFPDTTDNWYNYILKKDDIYSEGKYCPVYSRKKTLNQLNLEEKEKENLIYQKNLEIRKAIENKLITLPKAHQLLNEFAENTSYKWCIKHHHELDYMKYKNMKLFIEINRRKPYPLDSFMIEHPEVHRLIESIKNNLDILKEPSNGRHQLKAIVVQGSRGIGKTELIEAIANHFEIDFNRHHRYFNFDSDNHKEGVLMNLIDDVGIPHILKEKLFKEILGCQVNYWTREPYGRKRQILTLAFNVLLVNKDESVEDWCKNNKERKGNLYKYALDSCVFINFDKYKFDQERPLFYSEAEKALRKKFNGNASVEMAKLMFDEKKFVIFKKN</sequence>
<organism evidence="12 13">
    <name type="scientific">Candidatus Phytoplasma oryzae</name>
    <dbReference type="NCBI Taxonomy" id="203274"/>
    <lineage>
        <taxon>Bacteria</taxon>
        <taxon>Bacillati</taxon>
        <taxon>Mycoplasmatota</taxon>
        <taxon>Mollicutes</taxon>
        <taxon>Acholeplasmatales</taxon>
        <taxon>Acholeplasmataceae</taxon>
        <taxon>Candidatus Phytoplasma</taxon>
        <taxon>16SrXI (Rice yellow dwarf group)</taxon>
    </lineage>
</organism>